<proteinExistence type="predicted"/>
<evidence type="ECO:0000313" key="2">
    <source>
        <dbReference type="Proteomes" id="UP000494165"/>
    </source>
</evidence>
<accession>A0A8S1CNG8</accession>
<comment type="caution">
    <text evidence="1">The sequence shown here is derived from an EMBL/GenBank/DDBJ whole genome shotgun (WGS) entry which is preliminary data.</text>
</comment>
<dbReference type="AlphaFoldDB" id="A0A8S1CNG8"/>
<reference evidence="1 2" key="1">
    <citation type="submission" date="2020-04" db="EMBL/GenBank/DDBJ databases">
        <authorList>
            <person name="Alioto T."/>
            <person name="Alioto T."/>
            <person name="Gomez Garrido J."/>
        </authorList>
    </citation>
    <scope>NUCLEOTIDE SEQUENCE [LARGE SCALE GENOMIC DNA]</scope>
</reference>
<organism evidence="1 2">
    <name type="scientific">Cloeon dipterum</name>
    <dbReference type="NCBI Taxonomy" id="197152"/>
    <lineage>
        <taxon>Eukaryota</taxon>
        <taxon>Metazoa</taxon>
        <taxon>Ecdysozoa</taxon>
        <taxon>Arthropoda</taxon>
        <taxon>Hexapoda</taxon>
        <taxon>Insecta</taxon>
        <taxon>Pterygota</taxon>
        <taxon>Palaeoptera</taxon>
        <taxon>Ephemeroptera</taxon>
        <taxon>Pisciforma</taxon>
        <taxon>Baetidae</taxon>
        <taxon>Cloeon</taxon>
    </lineage>
</organism>
<dbReference type="Proteomes" id="UP000494165">
    <property type="component" value="Unassembled WGS sequence"/>
</dbReference>
<sequence length="110" mass="12820">MRHFSTQAGQRASCGSIRMLRPPLTDLLERQQTTCLGDPQDGSSSADIHAWNDWPQNFIPLWSGVQVVRIFKFLCDHSGFMLSARRFYWDLLFYNDRFMAFKCINSTRPL</sequence>
<dbReference type="EMBL" id="CADEPI010000048">
    <property type="protein sequence ID" value="CAB3369795.1"/>
    <property type="molecule type" value="Genomic_DNA"/>
</dbReference>
<evidence type="ECO:0000313" key="1">
    <source>
        <dbReference type="EMBL" id="CAB3369795.1"/>
    </source>
</evidence>
<protein>
    <submittedName>
        <fullName evidence="1">Uncharacterized protein</fullName>
    </submittedName>
</protein>
<keyword evidence="2" id="KW-1185">Reference proteome</keyword>
<gene>
    <name evidence="1" type="ORF">CLODIP_2_CD14070</name>
</gene>
<name>A0A8S1CNG8_9INSE</name>